<protein>
    <submittedName>
        <fullName evidence="1">Uncharacterized protein</fullName>
    </submittedName>
</protein>
<evidence type="ECO:0000313" key="2">
    <source>
        <dbReference type="Proteomes" id="UP000765509"/>
    </source>
</evidence>
<dbReference type="Proteomes" id="UP000765509">
    <property type="component" value="Unassembled WGS sequence"/>
</dbReference>
<dbReference type="AlphaFoldDB" id="A0A9Q3IJK2"/>
<keyword evidence="2" id="KW-1185">Reference proteome</keyword>
<organism evidence="1 2">
    <name type="scientific">Austropuccinia psidii MF-1</name>
    <dbReference type="NCBI Taxonomy" id="1389203"/>
    <lineage>
        <taxon>Eukaryota</taxon>
        <taxon>Fungi</taxon>
        <taxon>Dikarya</taxon>
        <taxon>Basidiomycota</taxon>
        <taxon>Pucciniomycotina</taxon>
        <taxon>Pucciniomycetes</taxon>
        <taxon>Pucciniales</taxon>
        <taxon>Sphaerophragmiaceae</taxon>
        <taxon>Austropuccinia</taxon>
    </lineage>
</organism>
<accession>A0A9Q3IJK2</accession>
<dbReference type="EMBL" id="AVOT02045799">
    <property type="protein sequence ID" value="MBW0541149.1"/>
    <property type="molecule type" value="Genomic_DNA"/>
</dbReference>
<gene>
    <name evidence="1" type="ORF">O181_080864</name>
</gene>
<comment type="caution">
    <text evidence="1">The sequence shown here is derived from an EMBL/GenBank/DDBJ whole genome shotgun (WGS) entry which is preliminary data.</text>
</comment>
<dbReference type="OrthoDB" id="2507590at2759"/>
<reference evidence="1" key="1">
    <citation type="submission" date="2021-03" db="EMBL/GenBank/DDBJ databases">
        <title>Draft genome sequence of rust myrtle Austropuccinia psidii MF-1, a brazilian biotype.</title>
        <authorList>
            <person name="Quecine M.C."/>
            <person name="Pachon D.M.R."/>
            <person name="Bonatelli M.L."/>
            <person name="Correr F.H."/>
            <person name="Franceschini L.M."/>
            <person name="Leite T.F."/>
            <person name="Margarido G.R.A."/>
            <person name="Almeida C.A."/>
            <person name="Ferrarezi J.A."/>
            <person name="Labate C.A."/>
        </authorList>
    </citation>
    <scope>NUCLEOTIDE SEQUENCE</scope>
    <source>
        <strain evidence="1">MF-1</strain>
    </source>
</reference>
<sequence length="173" mass="19833">MIEKQPLPPSPDKSILKELIEQFSNNYQIQNAANSTTEATLISEKEVQKLCNAVSGCQKIGEHIVNLHEFHFLYIRLLLSKVGICIRAQALEHAPHSLYNMACRIIALITFWQVACSGAYQYMRANLKYLNINLLNPAYDHFVHYCMTEKFKKEDKEASKNLMDSAKGVTQRR</sequence>
<proteinExistence type="predicted"/>
<evidence type="ECO:0000313" key="1">
    <source>
        <dbReference type="EMBL" id="MBW0541149.1"/>
    </source>
</evidence>
<name>A0A9Q3IJK2_9BASI</name>